<reference evidence="1" key="1">
    <citation type="submission" date="2009-07" db="EMBL/GenBank/DDBJ databases">
        <authorList>
            <consortium name="US DOE Joint Genome Institute (JGI-PGF)"/>
            <person name="Lucas S."/>
            <person name="Copeland A."/>
            <person name="Lapidus A."/>
            <person name="Glavina del Rio T."/>
            <person name="Tice H."/>
            <person name="Bruce D."/>
            <person name="Goodwin L."/>
            <person name="Pitluck S."/>
            <person name="Larimer F."/>
            <person name="Land M.L."/>
            <person name="Mouttaki H."/>
            <person name="He Z."/>
            <person name="Zhou J."/>
            <person name="Hemme C.L."/>
        </authorList>
    </citation>
    <scope>NUCLEOTIDE SEQUENCE [LARGE SCALE GENOMIC DNA]</scope>
    <source>
        <strain evidence="1">DSM 2782</strain>
    </source>
</reference>
<dbReference type="STRING" id="588581.Cpap_1461"/>
<dbReference type="eggNOG" id="COG3561">
    <property type="taxonomic scope" value="Bacteria"/>
</dbReference>
<comment type="caution">
    <text evidence="1">The sequence shown here is derived from an EMBL/GenBank/DDBJ whole genome shotgun (WGS) entry which is preliminary data.</text>
</comment>
<dbReference type="OrthoDB" id="9812611at2"/>
<protein>
    <submittedName>
        <fullName evidence="1">Phage regulatory protein, Rha-like protein</fullName>
    </submittedName>
</protein>
<accession>F1TEA3</accession>
<dbReference type="eggNOG" id="COG3646">
    <property type="taxonomic scope" value="Bacteria"/>
</dbReference>
<reference evidence="1" key="2">
    <citation type="submission" date="2011-01" db="EMBL/GenBank/DDBJ databases">
        <title>The Non-contiguous Finished genome of Clostridium papyrosolvens.</title>
        <authorList>
            <person name="Lucas S."/>
            <person name="Copeland A."/>
            <person name="Lapidus A."/>
            <person name="Cheng J.-F."/>
            <person name="Goodwin L."/>
            <person name="Pitluck S."/>
            <person name="Misra M."/>
            <person name="Chertkov O."/>
            <person name="Detter J.C."/>
            <person name="Han C."/>
            <person name="Tapia R."/>
            <person name="Land M."/>
            <person name="Hauser L."/>
            <person name="Kyrpides N."/>
            <person name="Ivanova N."/>
            <person name="Pagani I."/>
            <person name="Mouttaki H."/>
            <person name="He Z."/>
            <person name="Zhou J."/>
            <person name="Hemme C.L."/>
            <person name="Woyke T."/>
        </authorList>
    </citation>
    <scope>NUCLEOTIDE SEQUENCE [LARGE SCALE GENOMIC DNA]</scope>
    <source>
        <strain evidence="1">DSM 2782</strain>
    </source>
</reference>
<dbReference type="Proteomes" id="UP000003860">
    <property type="component" value="Unassembled WGS sequence"/>
</dbReference>
<dbReference type="EMBL" id="ACXX02000009">
    <property type="protein sequence ID" value="EGD47069.1"/>
    <property type="molecule type" value="Genomic_DNA"/>
</dbReference>
<dbReference type="AlphaFoldDB" id="F1TEA3"/>
<name>F1TEA3_9FIRM</name>
<gene>
    <name evidence="1" type="ORF">Cpap_1461</name>
</gene>
<sequence length="231" mass="26732">MNELSELNQMTSMEIAEVTGKQHPHVMRDIRDEIEKLVSGGIEYQSKFGLVEYKDAKGEKRPYYILTKEGVLQLAARYDAVVRAKLIELAMKHEPKPQSIEDLIIMQAQSMKDLKSQVNTLQLTTQTIKDTVISTPDKWRDDINRMLNKIVKAVGNSKYRELKTESYKLLEERAHVDLNRRLNNQRYRMKIEGAAKSAIDKVNKMDIVESDPKLREIYSAIVKEYTIKFVA</sequence>
<dbReference type="InterPro" id="IPR014054">
    <property type="entry name" value="Phage_regulatory_Rha"/>
</dbReference>
<keyword evidence="2" id="KW-1185">Reference proteome</keyword>
<proteinExistence type="predicted"/>
<organism evidence="1 2">
    <name type="scientific">Ruminiclostridium papyrosolvens DSM 2782</name>
    <dbReference type="NCBI Taxonomy" id="588581"/>
    <lineage>
        <taxon>Bacteria</taxon>
        <taxon>Bacillati</taxon>
        <taxon>Bacillota</taxon>
        <taxon>Clostridia</taxon>
        <taxon>Eubacteriales</taxon>
        <taxon>Oscillospiraceae</taxon>
        <taxon>Ruminiclostridium</taxon>
    </lineage>
</organism>
<dbReference type="Pfam" id="PF09669">
    <property type="entry name" value="Phage_pRha"/>
    <property type="match status" value="1"/>
</dbReference>
<evidence type="ECO:0000313" key="2">
    <source>
        <dbReference type="Proteomes" id="UP000003860"/>
    </source>
</evidence>
<dbReference type="RefSeq" id="WP_004620052.1">
    <property type="nucleotide sequence ID" value="NZ_ACXX02000009.1"/>
</dbReference>
<evidence type="ECO:0000313" key="1">
    <source>
        <dbReference type="EMBL" id="EGD47069.1"/>
    </source>
</evidence>